<keyword evidence="1" id="KW-0812">Transmembrane</keyword>
<comment type="caution">
    <text evidence="2">The sequence shown here is derived from an EMBL/GenBank/DDBJ whole genome shotgun (WGS) entry which is preliminary data.</text>
</comment>
<accession>A0AAD9SDK2</accession>
<evidence type="ECO:0000256" key="1">
    <source>
        <dbReference type="SAM" id="Phobius"/>
    </source>
</evidence>
<gene>
    <name evidence="2" type="ORF">N8I77_008106</name>
</gene>
<keyword evidence="1" id="KW-0472">Membrane</keyword>
<dbReference type="AlphaFoldDB" id="A0AAD9SDK2"/>
<evidence type="ECO:0000313" key="3">
    <source>
        <dbReference type="Proteomes" id="UP001265746"/>
    </source>
</evidence>
<sequence length="424" mass="48606">MDDTLSALREALGFHTGDPSQEQICKPYIEYIKSSWTGRGEQQDFLRFFIEVVRHCRVASAGQGASVNSSIREYLSGLITHQDHYYFKDTIANSAARQSRVTETVLLVLGTWLLLQSYFVPTQQDQRRIVYAYCWNKNQEYSEANAFGQSIGTLIQKSGLLPSAEEGKSVPNDNASSFQIVDDAEISEAFPLHSYANLLESLSIDATRLNATNLSTYSHVEIAWTQNISRHMLLSKRAESYYLEIFALPCALQGGADYVLSSIGISTDLIDEIECSYATLFNPLSESKLHKTLAWMVGLHHWCWCLYCTAQRFRKHTLESLKGIKSRRRGSSLETSYRMTYDDQIRILMEREASQWNQTDFSNLWPRILALDSHLQQARPWNFWVLFRDRRDTVQYWTFLFGTVILFLTVVQVILSIAQVIASF</sequence>
<feature type="transmembrane region" description="Helical" evidence="1">
    <location>
        <begin position="396"/>
        <end position="422"/>
    </location>
</feature>
<evidence type="ECO:0000313" key="2">
    <source>
        <dbReference type="EMBL" id="KAK2605255.1"/>
    </source>
</evidence>
<keyword evidence="3" id="KW-1185">Reference proteome</keyword>
<dbReference type="EMBL" id="JAUJFL010000004">
    <property type="protein sequence ID" value="KAK2605255.1"/>
    <property type="molecule type" value="Genomic_DNA"/>
</dbReference>
<protein>
    <submittedName>
        <fullName evidence="2">Uncharacterized protein</fullName>
    </submittedName>
</protein>
<organism evidence="2 3">
    <name type="scientific">Phomopsis amygdali</name>
    <name type="common">Fusicoccum amygdali</name>
    <dbReference type="NCBI Taxonomy" id="1214568"/>
    <lineage>
        <taxon>Eukaryota</taxon>
        <taxon>Fungi</taxon>
        <taxon>Dikarya</taxon>
        <taxon>Ascomycota</taxon>
        <taxon>Pezizomycotina</taxon>
        <taxon>Sordariomycetes</taxon>
        <taxon>Sordariomycetidae</taxon>
        <taxon>Diaporthales</taxon>
        <taxon>Diaporthaceae</taxon>
        <taxon>Diaporthe</taxon>
    </lineage>
</organism>
<reference evidence="2" key="1">
    <citation type="submission" date="2023-06" db="EMBL/GenBank/DDBJ databases">
        <authorList>
            <person name="Noh H."/>
        </authorList>
    </citation>
    <scope>NUCLEOTIDE SEQUENCE</scope>
    <source>
        <strain evidence="2">DUCC20226</strain>
    </source>
</reference>
<keyword evidence="1" id="KW-1133">Transmembrane helix</keyword>
<name>A0AAD9SDK2_PHOAM</name>
<dbReference type="Proteomes" id="UP001265746">
    <property type="component" value="Unassembled WGS sequence"/>
</dbReference>
<proteinExistence type="predicted"/>